<reference evidence="2 3" key="1">
    <citation type="submission" date="2020-07" db="EMBL/GenBank/DDBJ databases">
        <title>Bacterium isolated from marine sediment.</title>
        <authorList>
            <person name="Shang D."/>
            <person name="Du Z.-J."/>
        </authorList>
    </citation>
    <scope>NUCLEOTIDE SEQUENCE [LARGE SCALE GENOMIC DNA]</scope>
    <source>
        <strain evidence="2 3">S7007</strain>
    </source>
</reference>
<accession>A0A839ARR6</accession>
<comment type="caution">
    <text evidence="2">The sequence shown here is derived from an EMBL/GenBank/DDBJ whole genome shotgun (WGS) entry which is preliminary data.</text>
</comment>
<feature type="transmembrane region" description="Helical" evidence="1">
    <location>
        <begin position="52"/>
        <end position="69"/>
    </location>
</feature>
<gene>
    <name evidence="2" type="ORF">H3Z83_12690</name>
</gene>
<dbReference type="Proteomes" id="UP000563906">
    <property type="component" value="Unassembled WGS sequence"/>
</dbReference>
<dbReference type="RefSeq" id="WP_182125870.1">
    <property type="nucleotide sequence ID" value="NZ_JACGLS010000009.1"/>
</dbReference>
<sequence length="182" mass="21528">MKKKSNKEKDATNKLRLYYLKNRYFLSLLILVIIGFGHNLSEEKIINSNNHLFIGMFVFTVFSLLFFYLKKKKGIKLIESSLFWGIALGFLSFWSFNYLNIKSNNKAPIQIANCELKGTSLSRMTRGFYFSFKGEIKFISGFYDFMRKLESKNYENDLILTLHFSKGWDNSYIIHSWKVKEK</sequence>
<evidence type="ECO:0000256" key="1">
    <source>
        <dbReference type="SAM" id="Phobius"/>
    </source>
</evidence>
<keyword evidence="1" id="KW-0812">Transmembrane</keyword>
<proteinExistence type="predicted"/>
<protein>
    <submittedName>
        <fullName evidence="2">Uncharacterized protein</fullName>
    </submittedName>
</protein>
<feature type="transmembrane region" description="Helical" evidence="1">
    <location>
        <begin position="24"/>
        <end position="40"/>
    </location>
</feature>
<feature type="transmembrane region" description="Helical" evidence="1">
    <location>
        <begin position="81"/>
        <end position="99"/>
    </location>
</feature>
<dbReference type="AlphaFoldDB" id="A0A839ARR6"/>
<name>A0A839ARR6_9FLAO</name>
<evidence type="ECO:0000313" key="3">
    <source>
        <dbReference type="Proteomes" id="UP000563906"/>
    </source>
</evidence>
<keyword evidence="1" id="KW-0472">Membrane</keyword>
<keyword evidence="1" id="KW-1133">Transmembrane helix</keyword>
<keyword evidence="3" id="KW-1185">Reference proteome</keyword>
<evidence type="ECO:0000313" key="2">
    <source>
        <dbReference type="EMBL" id="MBA6157367.1"/>
    </source>
</evidence>
<dbReference type="EMBL" id="JACGLS010000009">
    <property type="protein sequence ID" value="MBA6157367.1"/>
    <property type="molecule type" value="Genomic_DNA"/>
</dbReference>
<organism evidence="2 3">
    <name type="scientific">Tenacibaculum pelagium</name>
    <dbReference type="NCBI Taxonomy" id="2759527"/>
    <lineage>
        <taxon>Bacteria</taxon>
        <taxon>Pseudomonadati</taxon>
        <taxon>Bacteroidota</taxon>
        <taxon>Flavobacteriia</taxon>
        <taxon>Flavobacteriales</taxon>
        <taxon>Flavobacteriaceae</taxon>
        <taxon>Tenacibaculum</taxon>
    </lineage>
</organism>